<feature type="transmembrane region" description="Helical" evidence="1">
    <location>
        <begin position="14"/>
        <end position="37"/>
    </location>
</feature>
<comment type="caution">
    <text evidence="2">The sequence shown here is derived from an EMBL/GenBank/DDBJ whole genome shotgun (WGS) entry which is preliminary data.</text>
</comment>
<sequence length="153" mass="17408">MVDLHTIGGVRRSIYFSLVLLMTSCSLDGLMWTFHIFNQGLTIFADLSGLHVNPQKSYLILSRSASDVRDTLLTLLDFREGFLPLRYLELPLLDSRLTIADCRPLLLKIDSRIKGWDGVMLSFAGRIHLIKSVLIALQVYWAMAFILPKTIIR</sequence>
<name>A0AAW2WUB2_9LAMI</name>
<keyword evidence="1" id="KW-0812">Transmembrane</keyword>
<dbReference type="PANTHER" id="PTHR33116:SF78">
    <property type="entry name" value="OS12G0587133 PROTEIN"/>
    <property type="match status" value="1"/>
</dbReference>
<protein>
    <recommendedName>
        <fullName evidence="3">Reverse transcriptase domain-containing protein</fullName>
    </recommendedName>
</protein>
<organism evidence="2">
    <name type="scientific">Sesamum latifolium</name>
    <dbReference type="NCBI Taxonomy" id="2727402"/>
    <lineage>
        <taxon>Eukaryota</taxon>
        <taxon>Viridiplantae</taxon>
        <taxon>Streptophyta</taxon>
        <taxon>Embryophyta</taxon>
        <taxon>Tracheophyta</taxon>
        <taxon>Spermatophyta</taxon>
        <taxon>Magnoliopsida</taxon>
        <taxon>eudicotyledons</taxon>
        <taxon>Gunneridae</taxon>
        <taxon>Pentapetalae</taxon>
        <taxon>asterids</taxon>
        <taxon>lamiids</taxon>
        <taxon>Lamiales</taxon>
        <taxon>Pedaliaceae</taxon>
        <taxon>Sesamum</taxon>
    </lineage>
</organism>
<dbReference type="PANTHER" id="PTHR33116">
    <property type="entry name" value="REVERSE TRANSCRIPTASE ZINC-BINDING DOMAIN-CONTAINING PROTEIN-RELATED-RELATED"/>
    <property type="match status" value="1"/>
</dbReference>
<evidence type="ECO:0000256" key="1">
    <source>
        <dbReference type="SAM" id="Phobius"/>
    </source>
</evidence>
<feature type="transmembrane region" description="Helical" evidence="1">
    <location>
        <begin position="129"/>
        <end position="147"/>
    </location>
</feature>
<evidence type="ECO:0008006" key="3">
    <source>
        <dbReference type="Google" id="ProtNLM"/>
    </source>
</evidence>
<dbReference type="AlphaFoldDB" id="A0AAW2WUB2"/>
<accession>A0AAW2WUB2</accession>
<keyword evidence="1" id="KW-1133">Transmembrane helix</keyword>
<proteinExistence type="predicted"/>
<gene>
    <name evidence="2" type="ORF">Slati_2236500</name>
</gene>
<evidence type="ECO:0000313" key="2">
    <source>
        <dbReference type="EMBL" id="KAL0445138.1"/>
    </source>
</evidence>
<reference evidence="2" key="1">
    <citation type="submission" date="2020-06" db="EMBL/GenBank/DDBJ databases">
        <authorList>
            <person name="Li T."/>
            <person name="Hu X."/>
            <person name="Zhang T."/>
            <person name="Song X."/>
            <person name="Zhang H."/>
            <person name="Dai N."/>
            <person name="Sheng W."/>
            <person name="Hou X."/>
            <person name="Wei L."/>
        </authorList>
    </citation>
    <scope>NUCLEOTIDE SEQUENCE</scope>
    <source>
        <strain evidence="2">KEN1</strain>
        <tissue evidence="2">Leaf</tissue>
    </source>
</reference>
<dbReference type="EMBL" id="JACGWN010000007">
    <property type="protein sequence ID" value="KAL0445138.1"/>
    <property type="molecule type" value="Genomic_DNA"/>
</dbReference>
<reference evidence="2" key="2">
    <citation type="journal article" date="2024" name="Plant">
        <title>Genomic evolution and insights into agronomic trait innovations of Sesamum species.</title>
        <authorList>
            <person name="Miao H."/>
            <person name="Wang L."/>
            <person name="Qu L."/>
            <person name="Liu H."/>
            <person name="Sun Y."/>
            <person name="Le M."/>
            <person name="Wang Q."/>
            <person name="Wei S."/>
            <person name="Zheng Y."/>
            <person name="Lin W."/>
            <person name="Duan Y."/>
            <person name="Cao H."/>
            <person name="Xiong S."/>
            <person name="Wang X."/>
            <person name="Wei L."/>
            <person name="Li C."/>
            <person name="Ma Q."/>
            <person name="Ju M."/>
            <person name="Zhao R."/>
            <person name="Li G."/>
            <person name="Mu C."/>
            <person name="Tian Q."/>
            <person name="Mei H."/>
            <person name="Zhang T."/>
            <person name="Gao T."/>
            <person name="Zhang H."/>
        </authorList>
    </citation>
    <scope>NUCLEOTIDE SEQUENCE</scope>
    <source>
        <strain evidence="2">KEN1</strain>
    </source>
</reference>
<keyword evidence="1" id="KW-0472">Membrane</keyword>